<proteinExistence type="predicted"/>
<evidence type="ECO:0000313" key="2">
    <source>
        <dbReference type="EMBL" id="QBK88782.1"/>
    </source>
</evidence>
<name>A0A481YZU9_9VIRU</name>
<reference evidence="2" key="1">
    <citation type="journal article" date="2019" name="MBio">
        <title>Virus Genomes from Deep Sea Sediments Expand the Ocean Megavirome and Support Independent Origins of Viral Gigantism.</title>
        <authorList>
            <person name="Backstrom D."/>
            <person name="Yutin N."/>
            <person name="Jorgensen S.L."/>
            <person name="Dharamshi J."/>
            <person name="Homa F."/>
            <person name="Zaremba-Niedwiedzka K."/>
            <person name="Spang A."/>
            <person name="Wolf Y.I."/>
            <person name="Koonin E.V."/>
            <person name="Ettema T.J."/>
        </authorList>
    </citation>
    <scope>NUCLEOTIDE SEQUENCE</scope>
</reference>
<dbReference type="Pfam" id="PF19065">
    <property type="entry name" value="P8_CR"/>
    <property type="match status" value="1"/>
</dbReference>
<accession>A0A481YZU9</accession>
<organism evidence="2">
    <name type="scientific">Mimivirus LCMiAC01</name>
    <dbReference type="NCBI Taxonomy" id="2506608"/>
    <lineage>
        <taxon>Viruses</taxon>
        <taxon>Varidnaviria</taxon>
        <taxon>Bamfordvirae</taxon>
        <taxon>Nucleocytoviricota</taxon>
        <taxon>Megaviricetes</taxon>
        <taxon>Imitervirales</taxon>
        <taxon>Mimiviridae</taxon>
        <taxon>Klosneuvirinae</taxon>
    </lineage>
</organism>
<dbReference type="EMBL" id="MK500398">
    <property type="protein sequence ID" value="QBK88782.1"/>
    <property type="molecule type" value="Genomic_DNA"/>
</dbReference>
<gene>
    <name evidence="2" type="ORF">LCMiAC01_04640</name>
</gene>
<feature type="domain" description="Minor capsid protein P8 central region" evidence="1">
    <location>
        <begin position="70"/>
        <end position="192"/>
    </location>
</feature>
<sequence length="198" mass="23280">MNYKSFAPYNNKPPYYNKNFKPYYDIGQGIPKLNPHNMTVQDIFRTPHLMLQEHRHDYAGMANDALKGIQANSELSKMYFSDINIKRLQKMIKKEIYKRTNGTFRLDVDQDPSNLFIYMRATYMEHARFLPRQIIRQVKRLNEKVISEITPGMITEIRQYYGYLKEINKPLDPIPLPINVNNAGRQTLPSITTTFGID</sequence>
<evidence type="ECO:0000259" key="1">
    <source>
        <dbReference type="Pfam" id="PF19065"/>
    </source>
</evidence>
<protein>
    <recommendedName>
        <fullName evidence="1">Minor capsid protein P8 central region domain-containing protein</fullName>
    </recommendedName>
</protein>
<dbReference type="InterPro" id="IPR043916">
    <property type="entry name" value="P8_CR"/>
</dbReference>